<dbReference type="PANTHER" id="PTHR24252:SF7">
    <property type="entry name" value="HYALIN"/>
    <property type="match status" value="1"/>
</dbReference>
<gene>
    <name evidence="4" type="ORF">DdX_00792</name>
</gene>
<dbReference type="Gene3D" id="2.40.10.10">
    <property type="entry name" value="Trypsin-like serine proteases"/>
    <property type="match status" value="1"/>
</dbReference>
<name>A0AAD4NHP6_9BILA</name>
<comment type="caution">
    <text evidence="4">The sequence shown here is derived from an EMBL/GenBank/DDBJ whole genome shotgun (WGS) entry which is preliminary data.</text>
</comment>
<dbReference type="PROSITE" id="PS00134">
    <property type="entry name" value="TRYPSIN_HIS"/>
    <property type="match status" value="1"/>
</dbReference>
<evidence type="ECO:0000256" key="1">
    <source>
        <dbReference type="ARBA" id="ARBA00023157"/>
    </source>
</evidence>
<keyword evidence="1" id="KW-1015">Disulfide bond</keyword>
<dbReference type="AlphaFoldDB" id="A0AAD4NHP6"/>
<feature type="signal peptide" evidence="2">
    <location>
        <begin position="1"/>
        <end position="24"/>
    </location>
</feature>
<organism evidence="4 5">
    <name type="scientific">Ditylenchus destructor</name>
    <dbReference type="NCBI Taxonomy" id="166010"/>
    <lineage>
        <taxon>Eukaryota</taxon>
        <taxon>Metazoa</taxon>
        <taxon>Ecdysozoa</taxon>
        <taxon>Nematoda</taxon>
        <taxon>Chromadorea</taxon>
        <taxon>Rhabditida</taxon>
        <taxon>Tylenchina</taxon>
        <taxon>Tylenchomorpha</taxon>
        <taxon>Sphaerularioidea</taxon>
        <taxon>Anguinidae</taxon>
        <taxon>Anguininae</taxon>
        <taxon>Ditylenchus</taxon>
    </lineage>
</organism>
<dbReference type="FunFam" id="2.40.10.10:FF:000068">
    <property type="entry name" value="transmembrane protease serine 2"/>
    <property type="match status" value="1"/>
</dbReference>
<dbReference type="SUPFAM" id="SSF50494">
    <property type="entry name" value="Trypsin-like serine proteases"/>
    <property type="match status" value="1"/>
</dbReference>
<evidence type="ECO:0000313" key="5">
    <source>
        <dbReference type="Proteomes" id="UP001201812"/>
    </source>
</evidence>
<dbReference type="PANTHER" id="PTHR24252">
    <property type="entry name" value="ACROSIN-RELATED"/>
    <property type="match status" value="1"/>
</dbReference>
<dbReference type="Pfam" id="PF00089">
    <property type="entry name" value="Trypsin"/>
    <property type="match status" value="2"/>
</dbReference>
<feature type="chain" id="PRO_5041929835" evidence="2">
    <location>
        <begin position="25"/>
        <end position="314"/>
    </location>
</feature>
<proteinExistence type="predicted"/>
<evidence type="ECO:0000313" key="4">
    <source>
        <dbReference type="EMBL" id="KAI1728597.1"/>
    </source>
</evidence>
<dbReference type="CDD" id="cd00190">
    <property type="entry name" value="Tryp_SPc"/>
    <property type="match status" value="1"/>
</dbReference>
<dbReference type="InterPro" id="IPR018114">
    <property type="entry name" value="TRYPSIN_HIS"/>
</dbReference>
<dbReference type="GO" id="GO:0006508">
    <property type="term" value="P:proteolysis"/>
    <property type="evidence" value="ECO:0007669"/>
    <property type="project" value="InterPro"/>
</dbReference>
<feature type="domain" description="Peptidase S1" evidence="3">
    <location>
        <begin position="61"/>
        <end position="304"/>
    </location>
</feature>
<dbReference type="SMART" id="SM00020">
    <property type="entry name" value="Tryp_SPc"/>
    <property type="match status" value="1"/>
</dbReference>
<evidence type="ECO:0000259" key="3">
    <source>
        <dbReference type="PROSITE" id="PS50240"/>
    </source>
</evidence>
<protein>
    <submittedName>
        <fullName evidence="4">Trypsin domain-containing protein</fullName>
    </submittedName>
</protein>
<dbReference type="EMBL" id="JAKKPZ010000001">
    <property type="protein sequence ID" value="KAI1728597.1"/>
    <property type="molecule type" value="Genomic_DNA"/>
</dbReference>
<dbReference type="PRINTS" id="PR00722">
    <property type="entry name" value="CHYMOTRYPSIN"/>
</dbReference>
<evidence type="ECO:0000256" key="2">
    <source>
        <dbReference type="SAM" id="SignalP"/>
    </source>
</evidence>
<dbReference type="InterPro" id="IPR001254">
    <property type="entry name" value="Trypsin_dom"/>
</dbReference>
<keyword evidence="5" id="KW-1185">Reference proteome</keyword>
<dbReference type="Proteomes" id="UP001201812">
    <property type="component" value="Unassembled WGS sequence"/>
</dbReference>
<reference evidence="4" key="1">
    <citation type="submission" date="2022-01" db="EMBL/GenBank/DDBJ databases">
        <title>Genome Sequence Resource for Two Populations of Ditylenchus destructor, the Migratory Endoparasitic Phytonematode.</title>
        <authorList>
            <person name="Zhang H."/>
            <person name="Lin R."/>
            <person name="Xie B."/>
        </authorList>
    </citation>
    <scope>NUCLEOTIDE SEQUENCE</scope>
    <source>
        <strain evidence="4">BazhouSP</strain>
    </source>
</reference>
<sequence length="314" mass="34798">MRLALVIWALLVMIFFWRIAAGEANEEQKFVFSSSDSLKCGIPALNKFFSRHDIITSEHRLVGGIESRAHAWPWTGQLITSDRHQCGCALIHPDVVLTAAHCFAKSRNPARYKILLGGHKTYTGELFNVQNISIHSLYQVIASAYDIALLKIDPPATLSERISTICLPTTPPPVNKMCVVTGWGRLREKGDRAKALREIHVPIIPSTTCNNFRLHTASMLCAGYNNGRVDSCQVTIRFEIHIQSNAMMVIKMGDSGGPLQCQNKDGAWELQGVVSWGIGCAKPAFPGVYSRVVSMVPWIKMQTRLLSSVKTNLP</sequence>
<dbReference type="InterPro" id="IPR009003">
    <property type="entry name" value="Peptidase_S1_PA"/>
</dbReference>
<dbReference type="GO" id="GO:0004252">
    <property type="term" value="F:serine-type endopeptidase activity"/>
    <property type="evidence" value="ECO:0007669"/>
    <property type="project" value="InterPro"/>
</dbReference>
<dbReference type="InterPro" id="IPR001314">
    <property type="entry name" value="Peptidase_S1A"/>
</dbReference>
<keyword evidence="2" id="KW-0732">Signal</keyword>
<dbReference type="PROSITE" id="PS50240">
    <property type="entry name" value="TRYPSIN_DOM"/>
    <property type="match status" value="1"/>
</dbReference>
<dbReference type="InterPro" id="IPR043504">
    <property type="entry name" value="Peptidase_S1_PA_chymotrypsin"/>
</dbReference>
<accession>A0AAD4NHP6</accession>